<protein>
    <submittedName>
        <fullName evidence="3">Uncharacterized protein</fullName>
    </submittedName>
</protein>
<feature type="compositionally biased region" description="Low complexity" evidence="1">
    <location>
        <begin position="41"/>
        <end position="54"/>
    </location>
</feature>
<sequence length="305" mass="31594">MTVPRALAAFALVPILLLAACSNEAEMRAVDPGAEPPAPADSPDATPSAVPAASGPVQTRGLATVLDTGEGPQLCLGAVAESFPPQCSGLPMEEWDWAKAGEAMGGGGFEEGNGVRWGSYHLTGTFDGTTFTVTEAIPAALYDAMNNEPEALPGTPCPEPEGGWVPVDPAKATPEAMDAAFNTAQGLEGYAGAWMDQSEDPAAANDPTKVIINVAVTGDTEDAEARLREVWGGSLCVSQARYTEAELNEISIELQERLPGVLTTSGGQDVVRVDVVHDDGSLQAWVDEEYGDGVVEVTSALVPAE</sequence>
<reference evidence="3 4" key="1">
    <citation type="submission" date="2018-04" db="EMBL/GenBank/DDBJ databases">
        <title>Genome of Nocardioides gansuensis WSJ-1.</title>
        <authorList>
            <person name="Wu S."/>
            <person name="Wang G."/>
        </authorList>
    </citation>
    <scope>NUCLEOTIDE SEQUENCE [LARGE SCALE GENOMIC DNA]</scope>
    <source>
        <strain evidence="3 4">WSJ-1</strain>
    </source>
</reference>
<evidence type="ECO:0000313" key="3">
    <source>
        <dbReference type="EMBL" id="PVG81744.1"/>
    </source>
</evidence>
<dbReference type="AlphaFoldDB" id="A0A2T8F7P8"/>
<feature type="chain" id="PRO_5038465448" evidence="2">
    <location>
        <begin position="20"/>
        <end position="305"/>
    </location>
</feature>
<gene>
    <name evidence="3" type="ORF">DDE18_17395</name>
</gene>
<proteinExistence type="predicted"/>
<dbReference type="OrthoDB" id="5178481at2"/>
<feature type="signal peptide" evidence="2">
    <location>
        <begin position="1"/>
        <end position="19"/>
    </location>
</feature>
<dbReference type="EMBL" id="QDGZ01000007">
    <property type="protein sequence ID" value="PVG81744.1"/>
    <property type="molecule type" value="Genomic_DNA"/>
</dbReference>
<dbReference type="PROSITE" id="PS51257">
    <property type="entry name" value="PROKAR_LIPOPROTEIN"/>
    <property type="match status" value="1"/>
</dbReference>
<feature type="region of interest" description="Disordered" evidence="1">
    <location>
        <begin position="29"/>
        <end position="56"/>
    </location>
</feature>
<dbReference type="RefSeq" id="WP_116573509.1">
    <property type="nucleotide sequence ID" value="NZ_QDGZ01000007.1"/>
</dbReference>
<organism evidence="3 4">
    <name type="scientific">Nocardioides gansuensis</name>
    <dbReference type="NCBI Taxonomy" id="2138300"/>
    <lineage>
        <taxon>Bacteria</taxon>
        <taxon>Bacillati</taxon>
        <taxon>Actinomycetota</taxon>
        <taxon>Actinomycetes</taxon>
        <taxon>Propionibacteriales</taxon>
        <taxon>Nocardioidaceae</taxon>
        <taxon>Nocardioides</taxon>
    </lineage>
</organism>
<keyword evidence="2" id="KW-0732">Signal</keyword>
<comment type="caution">
    <text evidence="3">The sequence shown here is derived from an EMBL/GenBank/DDBJ whole genome shotgun (WGS) entry which is preliminary data.</text>
</comment>
<name>A0A2T8F7P8_9ACTN</name>
<evidence type="ECO:0000256" key="1">
    <source>
        <dbReference type="SAM" id="MobiDB-lite"/>
    </source>
</evidence>
<evidence type="ECO:0000256" key="2">
    <source>
        <dbReference type="SAM" id="SignalP"/>
    </source>
</evidence>
<dbReference type="Proteomes" id="UP000246018">
    <property type="component" value="Unassembled WGS sequence"/>
</dbReference>
<evidence type="ECO:0000313" key="4">
    <source>
        <dbReference type="Proteomes" id="UP000246018"/>
    </source>
</evidence>
<accession>A0A2T8F7P8</accession>
<keyword evidence="4" id="KW-1185">Reference proteome</keyword>